<comment type="similarity">
    <text evidence="2">Belongs to the EBP2 family.</text>
</comment>
<feature type="compositionally biased region" description="Acidic residues" evidence="6">
    <location>
        <begin position="79"/>
        <end position="114"/>
    </location>
</feature>
<evidence type="ECO:0000313" key="8">
    <source>
        <dbReference type="Proteomes" id="UP000664169"/>
    </source>
</evidence>
<dbReference type="GO" id="GO:0034399">
    <property type="term" value="C:nuclear periphery"/>
    <property type="evidence" value="ECO:0007669"/>
    <property type="project" value="TreeGrafter"/>
</dbReference>
<dbReference type="OrthoDB" id="443772at2759"/>
<feature type="compositionally biased region" description="Basic and acidic residues" evidence="6">
    <location>
        <begin position="226"/>
        <end position="239"/>
    </location>
</feature>
<evidence type="ECO:0000256" key="5">
    <source>
        <dbReference type="ARBA" id="ARBA00023242"/>
    </source>
</evidence>
<keyword evidence="8" id="KW-1185">Reference proteome</keyword>
<protein>
    <recommendedName>
        <fullName evidence="9">rRNA processing protein EBP2</fullName>
    </recommendedName>
</protein>
<comment type="caution">
    <text evidence="7">The sequence shown here is derived from an EMBL/GenBank/DDBJ whole genome shotgun (WGS) entry which is preliminary data.</text>
</comment>
<evidence type="ECO:0000256" key="2">
    <source>
        <dbReference type="ARBA" id="ARBA00007336"/>
    </source>
</evidence>
<dbReference type="GO" id="GO:0006364">
    <property type="term" value="P:rRNA processing"/>
    <property type="evidence" value="ECO:0007669"/>
    <property type="project" value="TreeGrafter"/>
</dbReference>
<dbReference type="GO" id="GO:0030687">
    <property type="term" value="C:preribosome, large subunit precursor"/>
    <property type="evidence" value="ECO:0007669"/>
    <property type="project" value="TreeGrafter"/>
</dbReference>
<feature type="compositionally biased region" description="Basic and acidic residues" evidence="6">
    <location>
        <begin position="249"/>
        <end position="261"/>
    </location>
</feature>
<keyword evidence="4" id="KW-0175">Coiled coil</keyword>
<evidence type="ECO:0000256" key="4">
    <source>
        <dbReference type="ARBA" id="ARBA00023054"/>
    </source>
</evidence>
<feature type="compositionally biased region" description="Acidic residues" evidence="6">
    <location>
        <begin position="44"/>
        <end position="54"/>
    </location>
</feature>
<dbReference type="InterPro" id="IPR008610">
    <property type="entry name" value="Ebp2"/>
</dbReference>
<dbReference type="GO" id="GO:0005730">
    <property type="term" value="C:nucleolus"/>
    <property type="evidence" value="ECO:0007669"/>
    <property type="project" value="UniProtKB-SubCell"/>
</dbReference>
<gene>
    <name evidence="7" type="ORF">GOMPHAMPRED_003977</name>
</gene>
<organism evidence="7 8">
    <name type="scientific">Gomphillus americanus</name>
    <dbReference type="NCBI Taxonomy" id="1940652"/>
    <lineage>
        <taxon>Eukaryota</taxon>
        <taxon>Fungi</taxon>
        <taxon>Dikarya</taxon>
        <taxon>Ascomycota</taxon>
        <taxon>Pezizomycotina</taxon>
        <taxon>Lecanoromycetes</taxon>
        <taxon>OSLEUM clade</taxon>
        <taxon>Ostropomycetidae</taxon>
        <taxon>Ostropales</taxon>
        <taxon>Graphidaceae</taxon>
        <taxon>Gomphilloideae</taxon>
        <taxon>Gomphillus</taxon>
    </lineage>
</organism>
<feature type="compositionally biased region" description="Acidic residues" evidence="6">
    <location>
        <begin position="277"/>
        <end position="292"/>
    </location>
</feature>
<dbReference type="AlphaFoldDB" id="A0A8H3FJQ2"/>
<dbReference type="GO" id="GO:0042273">
    <property type="term" value="P:ribosomal large subunit biogenesis"/>
    <property type="evidence" value="ECO:0007669"/>
    <property type="project" value="TreeGrafter"/>
</dbReference>
<feature type="compositionally biased region" description="Basic and acidic residues" evidence="6">
    <location>
        <begin position="12"/>
        <end position="34"/>
    </location>
</feature>
<accession>A0A8H3FJQ2</accession>
<comment type="subcellular location">
    <subcellularLocation>
        <location evidence="1">Nucleus</location>
        <location evidence="1">Nucleolus</location>
    </subcellularLocation>
</comment>
<evidence type="ECO:0000256" key="3">
    <source>
        <dbReference type="ARBA" id="ARBA00022517"/>
    </source>
</evidence>
<reference evidence="7" key="1">
    <citation type="submission" date="2021-03" db="EMBL/GenBank/DDBJ databases">
        <authorList>
            <person name="Tagirdzhanova G."/>
        </authorList>
    </citation>
    <scope>NUCLEOTIDE SEQUENCE</scope>
</reference>
<evidence type="ECO:0000256" key="1">
    <source>
        <dbReference type="ARBA" id="ARBA00004604"/>
    </source>
</evidence>
<feature type="region of interest" description="Disordered" evidence="6">
    <location>
        <begin position="1"/>
        <end position="119"/>
    </location>
</feature>
<evidence type="ECO:0000313" key="7">
    <source>
        <dbReference type="EMBL" id="CAF9925819.1"/>
    </source>
</evidence>
<feature type="compositionally biased region" description="Basic residues" evidence="6">
    <location>
        <begin position="343"/>
        <end position="364"/>
    </location>
</feature>
<dbReference type="Proteomes" id="UP000664169">
    <property type="component" value="Unassembled WGS sequence"/>
</dbReference>
<feature type="compositionally biased region" description="Basic and acidic residues" evidence="6">
    <location>
        <begin position="293"/>
        <end position="304"/>
    </location>
</feature>
<dbReference type="EMBL" id="CAJPDQ010000024">
    <property type="protein sequence ID" value="CAF9925819.1"/>
    <property type="molecule type" value="Genomic_DNA"/>
</dbReference>
<keyword evidence="3" id="KW-0690">Ribosome biogenesis</keyword>
<dbReference type="PANTHER" id="PTHR13028:SF0">
    <property type="entry name" value="RRNA-PROCESSING PROTEIN EBP2-RELATED"/>
    <property type="match status" value="1"/>
</dbReference>
<keyword evidence="5" id="KW-0539">Nucleus</keyword>
<sequence length="364" mass="41052">MARKSRLLGALDAHRGRDYEAEKQKRLRKQGEKRAKSKRTAAEPIEEDDSEENEALSNDGVAISLEALAEKAAMTDLPASEDEPDEDDEEIDEEDEAEDVPLSDLESLPEEEKEDMIPHQRLTINNTTALMKAYNSIATPRSAPFSVHQSVTSAEQIEIEDVNDDLNRELAFYKQALDASVEARRLLTKEGVPFTRPNDYFAEMVKTDEHMGKIKSKMVSEAANKKAAAEARKQRDLKKFGKQVQVAKQQERDKARKETLDKINILKRKRKGADLENPTEEDMFDVALEEGDDTRKSSNRDSSRSSKRQKKDAKFGFGGRKRFSKSGDALSSGDIRGFSVNKMKGKPKGTKRLGKSRRTNMKSR</sequence>
<evidence type="ECO:0000256" key="6">
    <source>
        <dbReference type="SAM" id="MobiDB-lite"/>
    </source>
</evidence>
<proteinExistence type="inferred from homology"/>
<dbReference type="PANTHER" id="PTHR13028">
    <property type="entry name" value="RRNA PROCESSING PROTEIN EBNA1-BINDING PROTEIN-RELATED"/>
    <property type="match status" value="1"/>
</dbReference>
<name>A0A8H3FJQ2_9LECA</name>
<dbReference type="Pfam" id="PF05890">
    <property type="entry name" value="Ebp2"/>
    <property type="match status" value="1"/>
</dbReference>
<evidence type="ECO:0008006" key="9">
    <source>
        <dbReference type="Google" id="ProtNLM"/>
    </source>
</evidence>
<feature type="region of interest" description="Disordered" evidence="6">
    <location>
        <begin position="226"/>
        <end position="364"/>
    </location>
</feature>